<keyword evidence="1" id="KW-0812">Transmembrane</keyword>
<dbReference type="Proteomes" id="UP000830326">
    <property type="component" value="Chromosome"/>
</dbReference>
<protein>
    <recommendedName>
        <fullName evidence="4">YtpI-like protein</fullName>
    </recommendedName>
</protein>
<evidence type="ECO:0000313" key="2">
    <source>
        <dbReference type="EMBL" id="UOR10411.1"/>
    </source>
</evidence>
<feature type="transmembrane region" description="Helical" evidence="1">
    <location>
        <begin position="63"/>
        <end position="80"/>
    </location>
</feature>
<name>A0ABY4H7A2_9BACI</name>
<sequence>MPLLQTLFIVALIISLFFVIKRAKKYKQRTGTYGSLKMYFSSICLYMVGIVCFIAITFDLLGIGSWIVTTALLILAAYFTRYLNEEEKKRYVP</sequence>
<dbReference type="EMBL" id="CP095075">
    <property type="protein sequence ID" value="UOR10411.1"/>
    <property type="molecule type" value="Genomic_DNA"/>
</dbReference>
<gene>
    <name evidence="2" type="ORF">MUO15_12000</name>
</gene>
<keyword evidence="3" id="KW-1185">Reference proteome</keyword>
<reference evidence="2" key="1">
    <citation type="submission" date="2022-04" db="EMBL/GenBank/DDBJ databases">
        <title>Halobacillus sp. isolated from saltern.</title>
        <authorList>
            <person name="Won M."/>
            <person name="Lee C.-M."/>
            <person name="Woen H.-Y."/>
            <person name="Kwon S.-W."/>
        </authorList>
    </citation>
    <scope>NUCLEOTIDE SEQUENCE</scope>
    <source>
        <strain evidence="2">SSHM10-5</strain>
    </source>
</reference>
<evidence type="ECO:0000256" key="1">
    <source>
        <dbReference type="SAM" id="Phobius"/>
    </source>
</evidence>
<evidence type="ECO:0008006" key="4">
    <source>
        <dbReference type="Google" id="ProtNLM"/>
    </source>
</evidence>
<dbReference type="RefSeq" id="WP_245029516.1">
    <property type="nucleotide sequence ID" value="NZ_CP095075.1"/>
</dbReference>
<keyword evidence="1" id="KW-1133">Transmembrane helix</keyword>
<organism evidence="2 3">
    <name type="scientific">Halobacillus amylolyticus</name>
    <dbReference type="NCBI Taxonomy" id="2932259"/>
    <lineage>
        <taxon>Bacteria</taxon>
        <taxon>Bacillati</taxon>
        <taxon>Bacillota</taxon>
        <taxon>Bacilli</taxon>
        <taxon>Bacillales</taxon>
        <taxon>Bacillaceae</taxon>
        <taxon>Halobacillus</taxon>
    </lineage>
</organism>
<feature type="transmembrane region" description="Helical" evidence="1">
    <location>
        <begin position="36"/>
        <end position="57"/>
    </location>
</feature>
<proteinExistence type="predicted"/>
<feature type="transmembrane region" description="Helical" evidence="1">
    <location>
        <begin position="6"/>
        <end position="24"/>
    </location>
</feature>
<evidence type="ECO:0000313" key="3">
    <source>
        <dbReference type="Proteomes" id="UP000830326"/>
    </source>
</evidence>
<accession>A0ABY4H7A2</accession>
<keyword evidence="1" id="KW-0472">Membrane</keyword>